<dbReference type="Proteomes" id="UP001177769">
    <property type="component" value="Chromosome"/>
</dbReference>
<name>A0AA95NFZ6_9BURK</name>
<evidence type="ECO:0000313" key="2">
    <source>
        <dbReference type="Proteomes" id="UP001177769"/>
    </source>
</evidence>
<gene>
    <name evidence="1" type="ORF">PFX98_01000</name>
</gene>
<reference evidence="1" key="1">
    <citation type="submission" date="2023-01" db="EMBL/GenBank/DDBJ databases">
        <title>Whole genome sequence of Paucibacter sp. S2-9 isolated from pond sediment.</title>
        <authorList>
            <person name="Jung J.Y."/>
        </authorList>
    </citation>
    <scope>NUCLEOTIDE SEQUENCE</scope>
    <source>
        <strain evidence="1">S2-9</strain>
    </source>
</reference>
<dbReference type="RefSeq" id="WP_285233305.1">
    <property type="nucleotide sequence ID" value="NZ_CP116346.1"/>
</dbReference>
<dbReference type="KEGG" id="pais:PFX98_01000"/>
<keyword evidence="2" id="KW-1185">Reference proteome</keyword>
<sequence>MSCGACCASFRVSFYWAEASDLPDALTERVSPLYSCMAGTHSKAPRCAALQGEIGGAVACSVYAQRPSPCREVVAGDAKCLAARQRHGLP</sequence>
<dbReference type="Pfam" id="PF03692">
    <property type="entry name" value="CxxCxxCC"/>
    <property type="match status" value="1"/>
</dbReference>
<evidence type="ECO:0000313" key="1">
    <source>
        <dbReference type="EMBL" id="WIT12212.1"/>
    </source>
</evidence>
<organism evidence="1 2">
    <name type="scientific">Paucibacter sediminis</name>
    <dbReference type="NCBI Taxonomy" id="3019553"/>
    <lineage>
        <taxon>Bacteria</taxon>
        <taxon>Pseudomonadati</taxon>
        <taxon>Pseudomonadota</taxon>
        <taxon>Betaproteobacteria</taxon>
        <taxon>Burkholderiales</taxon>
        <taxon>Sphaerotilaceae</taxon>
        <taxon>Roseateles</taxon>
    </lineage>
</organism>
<dbReference type="InterPro" id="IPR005358">
    <property type="entry name" value="Puta_zinc/iron-chelating_dom"/>
</dbReference>
<dbReference type="AlphaFoldDB" id="A0AA95NFZ6"/>
<proteinExistence type="predicted"/>
<protein>
    <submittedName>
        <fullName evidence="1">YkgJ family cysteine cluster protein</fullName>
    </submittedName>
</protein>
<accession>A0AA95NFZ6</accession>
<dbReference type="EMBL" id="CP116346">
    <property type="protein sequence ID" value="WIT12212.1"/>
    <property type="molecule type" value="Genomic_DNA"/>
</dbReference>